<organism evidence="2 3">
    <name type="scientific">Micromonospora tulbaghiae</name>
    <dbReference type="NCBI Taxonomy" id="479978"/>
    <lineage>
        <taxon>Bacteria</taxon>
        <taxon>Bacillati</taxon>
        <taxon>Actinomycetota</taxon>
        <taxon>Actinomycetes</taxon>
        <taxon>Micromonosporales</taxon>
        <taxon>Micromonosporaceae</taxon>
        <taxon>Micromonospora</taxon>
    </lineage>
</organism>
<name>A0A386WPC7_9ACTN</name>
<evidence type="ECO:0000256" key="1">
    <source>
        <dbReference type="SAM" id="SignalP"/>
    </source>
</evidence>
<dbReference type="EMBL" id="CP024087">
    <property type="protein sequence ID" value="AYF30021.1"/>
    <property type="molecule type" value="Genomic_DNA"/>
</dbReference>
<protein>
    <recommendedName>
        <fullName evidence="4">Peptidase inhibitor family I36</fullName>
    </recommendedName>
</protein>
<dbReference type="Proteomes" id="UP000267804">
    <property type="component" value="Chromosome"/>
</dbReference>
<proteinExistence type="predicted"/>
<gene>
    <name evidence="2" type="ORF">CSH63_21665</name>
</gene>
<reference evidence="2 3" key="1">
    <citation type="submission" date="2017-10" db="EMBL/GenBank/DDBJ databases">
        <title>Integration of genomic and chemical information greatly accelerates assignment of the full stereostructure of myelolactone, a potent inhibitor of myeloma from a marine-derived Micromonospora.</title>
        <authorList>
            <person name="Kim M.C."/>
            <person name="Machado H."/>
            <person name="Jensen P.R."/>
            <person name="Fenical W."/>
        </authorList>
    </citation>
    <scope>NUCLEOTIDE SEQUENCE [LARGE SCALE GENOMIC DNA]</scope>
    <source>
        <strain evidence="2 3">CNY-010</strain>
    </source>
</reference>
<feature type="chain" id="PRO_5017321932" description="Peptidase inhibitor family I36" evidence="1">
    <location>
        <begin position="39"/>
        <end position="143"/>
    </location>
</feature>
<evidence type="ECO:0008006" key="4">
    <source>
        <dbReference type="Google" id="ProtNLM"/>
    </source>
</evidence>
<evidence type="ECO:0000313" key="3">
    <source>
        <dbReference type="Proteomes" id="UP000267804"/>
    </source>
</evidence>
<sequence length="143" mass="14784">MPFACLTEGGSMTKRMFAALAVVAAVSSAAAVPGVAQAKADAAFARCSGELICAWSGSNFTGTFYQGPRPGGSTWCKDMPFGMRSVSNGTSVTLTFSQNKCGVSGGSSAIVYAGQDRGSFPFVINSYSYCGFCRQTHTDAPVN</sequence>
<dbReference type="AlphaFoldDB" id="A0A386WPC7"/>
<evidence type="ECO:0000313" key="2">
    <source>
        <dbReference type="EMBL" id="AYF30021.1"/>
    </source>
</evidence>
<feature type="signal peptide" evidence="1">
    <location>
        <begin position="1"/>
        <end position="38"/>
    </location>
</feature>
<dbReference type="Pfam" id="PF03995">
    <property type="entry name" value="Inhibitor_I36"/>
    <property type="match status" value="1"/>
</dbReference>
<dbReference type="KEGG" id="mtua:CSH63_21665"/>
<accession>A0A386WPC7</accession>
<keyword evidence="1" id="KW-0732">Signal</keyword>